<evidence type="ECO:0000256" key="1">
    <source>
        <dbReference type="SAM" id="MobiDB-lite"/>
    </source>
</evidence>
<feature type="domain" description="AAA+ ATPase" evidence="2">
    <location>
        <begin position="563"/>
        <end position="687"/>
    </location>
</feature>
<dbReference type="Pfam" id="PF00004">
    <property type="entry name" value="AAA"/>
    <property type="match status" value="1"/>
</dbReference>
<dbReference type="InterPro" id="IPR027417">
    <property type="entry name" value="P-loop_NTPase"/>
</dbReference>
<dbReference type="Pfam" id="PF22942">
    <property type="entry name" value="DUF7025"/>
    <property type="match status" value="1"/>
</dbReference>
<dbReference type="OrthoDB" id="10042665at2759"/>
<dbReference type="GO" id="GO:0016887">
    <property type="term" value="F:ATP hydrolysis activity"/>
    <property type="evidence" value="ECO:0007669"/>
    <property type="project" value="InterPro"/>
</dbReference>
<dbReference type="EMBL" id="NAJO01000002">
    <property type="protein sequence ID" value="OQO14264.1"/>
    <property type="molecule type" value="Genomic_DNA"/>
</dbReference>
<sequence>MSDEHLFRQVETFVDRIARLTREGGGKVKWKYPKRGRKMRSDSDSDDDRATPATDTASNDITMAMVKGPLVAVNSAEIGMTANSKVLYSGPEDKKGRFQWKDQPPKDLEKPAEDAESLKHAILVRYVKTFGDPRRNLRLHSVVVQSPLLRELLGDVLKGYPGLSTELTRLEFSGQFEPLIHRWEQFTAAIEDLKTQAAALGPPDSPQEEVTTDLAKLAVTTDTSIDANGTDGEIVQAAPATAGVRLKHALLLYDLLATELKDTIETSSDMIKKGQISFNLMWTAFQPGSLVYAKVMQRDRVFRLQSSAYGHDNAGDPVFYLTMKYVDFDGTRHGTKKQIMSIAFFEGTKPFTSLSALPLASHPQQQVIKDRLTVRGAKVEALAGVQYRGYDGTGYFVNQNNEIEYVTIRGRVVIDALSWNKWVPNQAVYLTPLHAKESVMANGFNATAGDDDENDEYEEEDDYQELDDDMSFAPPTEDQEDKKRPALSPEQQMLCTPVVRGYALKEKLWVNMFVNNAKDVTFNTAAFESLVLPDGQKDMLLGFTAMQMSAYTQWDDVVSGKGKGILLLLSGPPGVGKTLTAESVAEEMKVPLYSVTAGDLGWDKNIEKKLVDIFTMVTRWNAILLLDEADVFMEARSLEAIERNKLVSIFLRVLEYFEGIAFLTTNRVQTFDPAFQSRIHISIDYPELSAESRKTVWKTFLASHDVVQATARDKLPVFTHAKPSDDASDRANSDYEKAKADYDKAITLHPKRTLPHELSEKDIHALSLKALNGRQIKNLLKTAQLHAIYKGEALSKKHIDHSLGVTQHLLQSSQQTAGTRASLYG</sequence>
<dbReference type="PANTHER" id="PTHR46411">
    <property type="entry name" value="FAMILY ATPASE, PUTATIVE-RELATED"/>
    <property type="match status" value="1"/>
</dbReference>
<dbReference type="AlphaFoldDB" id="A0A1V8TSG4"/>
<dbReference type="InterPro" id="IPR054289">
    <property type="entry name" value="DUF7025"/>
</dbReference>
<feature type="region of interest" description="Disordered" evidence="1">
    <location>
        <begin position="25"/>
        <end position="60"/>
    </location>
</feature>
<dbReference type="InParanoid" id="A0A1V8TSG4"/>
<dbReference type="GO" id="GO:0005524">
    <property type="term" value="F:ATP binding"/>
    <property type="evidence" value="ECO:0007669"/>
    <property type="project" value="InterPro"/>
</dbReference>
<dbReference type="InterPro" id="IPR003593">
    <property type="entry name" value="AAA+_ATPase"/>
</dbReference>
<dbReference type="SUPFAM" id="SSF52540">
    <property type="entry name" value="P-loop containing nucleoside triphosphate hydrolases"/>
    <property type="match status" value="1"/>
</dbReference>
<reference evidence="4" key="1">
    <citation type="submission" date="2017-03" db="EMBL/GenBank/DDBJ databases">
        <title>Genomes of endolithic fungi from Antarctica.</title>
        <authorList>
            <person name="Coleine C."/>
            <person name="Masonjones S."/>
            <person name="Stajich J.E."/>
        </authorList>
    </citation>
    <scope>NUCLEOTIDE SEQUENCE [LARGE SCALE GENOMIC DNA]</scope>
    <source>
        <strain evidence="4">CCFEE 5527</strain>
    </source>
</reference>
<evidence type="ECO:0000313" key="3">
    <source>
        <dbReference type="EMBL" id="OQO14264.1"/>
    </source>
</evidence>
<evidence type="ECO:0000313" key="4">
    <source>
        <dbReference type="Proteomes" id="UP000192596"/>
    </source>
</evidence>
<comment type="caution">
    <text evidence="3">The sequence shown here is derived from an EMBL/GenBank/DDBJ whole genome shotgun (WGS) entry which is preliminary data.</text>
</comment>
<dbReference type="Gene3D" id="3.40.50.300">
    <property type="entry name" value="P-loop containing nucleotide triphosphate hydrolases"/>
    <property type="match status" value="1"/>
</dbReference>
<feature type="compositionally biased region" description="Acidic residues" evidence="1">
    <location>
        <begin position="449"/>
        <end position="470"/>
    </location>
</feature>
<dbReference type="STRING" id="1507870.A0A1V8TSG4"/>
<feature type="compositionally biased region" description="Basic residues" evidence="1">
    <location>
        <begin position="28"/>
        <end position="38"/>
    </location>
</feature>
<proteinExistence type="predicted"/>
<dbReference type="PANTHER" id="PTHR46411:SF3">
    <property type="entry name" value="AAA+ ATPASE DOMAIN-CONTAINING PROTEIN"/>
    <property type="match status" value="1"/>
</dbReference>
<keyword evidence="4" id="KW-1185">Reference proteome</keyword>
<dbReference type="InterPro" id="IPR003959">
    <property type="entry name" value="ATPase_AAA_core"/>
</dbReference>
<dbReference type="CDD" id="cd19481">
    <property type="entry name" value="RecA-like_protease"/>
    <property type="match status" value="1"/>
</dbReference>
<protein>
    <recommendedName>
        <fullName evidence="2">AAA+ ATPase domain-containing protein</fullName>
    </recommendedName>
</protein>
<feature type="region of interest" description="Disordered" evidence="1">
    <location>
        <begin position="444"/>
        <end position="489"/>
    </location>
</feature>
<feature type="region of interest" description="Disordered" evidence="1">
    <location>
        <begin position="93"/>
        <end position="114"/>
    </location>
</feature>
<organism evidence="3 4">
    <name type="scientific">Cryoendolithus antarcticus</name>
    <dbReference type="NCBI Taxonomy" id="1507870"/>
    <lineage>
        <taxon>Eukaryota</taxon>
        <taxon>Fungi</taxon>
        <taxon>Dikarya</taxon>
        <taxon>Ascomycota</taxon>
        <taxon>Pezizomycotina</taxon>
        <taxon>Dothideomycetes</taxon>
        <taxon>Dothideomycetidae</taxon>
        <taxon>Cladosporiales</taxon>
        <taxon>Cladosporiaceae</taxon>
        <taxon>Cryoendolithus</taxon>
    </lineage>
</organism>
<accession>A0A1V8TSG4</accession>
<dbReference type="Proteomes" id="UP000192596">
    <property type="component" value="Unassembled WGS sequence"/>
</dbReference>
<name>A0A1V8TSG4_9PEZI</name>
<gene>
    <name evidence="3" type="ORF">B0A48_01140</name>
</gene>
<dbReference type="SMART" id="SM00382">
    <property type="entry name" value="AAA"/>
    <property type="match status" value="1"/>
</dbReference>
<evidence type="ECO:0000259" key="2">
    <source>
        <dbReference type="SMART" id="SM00382"/>
    </source>
</evidence>